<name>A0A5C5UXG2_9BACT</name>
<keyword evidence="1" id="KW-0732">Signal</keyword>
<dbReference type="GO" id="GO:0030246">
    <property type="term" value="F:carbohydrate binding"/>
    <property type="evidence" value="ECO:0007669"/>
    <property type="project" value="InterPro"/>
</dbReference>
<sequence precursor="true">MPSSLPSRFLALTLVLVMAAPPAASAAETITLRSGATLHGVASMDGDIVVVTIGESEVRVPLELIASIATAPPAAAAHRAAVGRSVADPAARATELLLVALEGKLHDPGSGSSLGLLTEAHQLSPADPRIAYWYASELLDRGHGRAASDVLEKSREAIADAYPALSRTLSERVERRLSFEELPAALVERVDAINAAAPTPRPDAARETPMHAYFRVVDQSGKPLGRDGFRVSVSGSDEVLEEFPHGYYLFRYNRGSGSRPYPCKLSLQGADLKPGEHEFFADPWSVKDAGTFTAARFTAEDRRELSVRVTDAQGRPVAGASVSARRLNVSSADSQQQVTNDDGAATLKVYPGAYSVQATGSGFRPGNQQVEVSAGRAATATIKLHQAITALLRIDWRNQATDDNPGAVSGQEEVVLDEGAQPRVPPHLQWIGLTQVDDKLALTVGNRMYGYGRPGPSPTWIRVVPPADDAPDATPAERYQSIELEDIHSWQGKGRQPKSLSPRGYPNNALASYQVSPGDVLVGVTAWRDPTNGQFYERSFKAIVAESE</sequence>
<accession>A0A5C5UXG2</accession>
<dbReference type="RefSeq" id="WP_146568852.1">
    <property type="nucleotide sequence ID" value="NZ_SIHJ01000005.1"/>
</dbReference>
<feature type="signal peptide" evidence="1">
    <location>
        <begin position="1"/>
        <end position="26"/>
    </location>
</feature>
<proteinExistence type="predicted"/>
<dbReference type="OrthoDB" id="282369at2"/>
<dbReference type="Gene3D" id="2.60.40.1120">
    <property type="entry name" value="Carboxypeptidase-like, regulatory domain"/>
    <property type="match status" value="1"/>
</dbReference>
<protein>
    <recommendedName>
        <fullName evidence="4">Carboxypeptidase regulatory-like domain-containing protein</fullName>
    </recommendedName>
</protein>
<evidence type="ECO:0000313" key="3">
    <source>
        <dbReference type="Proteomes" id="UP000316714"/>
    </source>
</evidence>
<evidence type="ECO:0000313" key="2">
    <source>
        <dbReference type="EMBL" id="TWT30499.1"/>
    </source>
</evidence>
<dbReference type="AlphaFoldDB" id="A0A5C5UXG2"/>
<dbReference type="EMBL" id="SIHJ01000005">
    <property type="protein sequence ID" value="TWT30499.1"/>
    <property type="molecule type" value="Genomic_DNA"/>
</dbReference>
<dbReference type="Pfam" id="PF13620">
    <property type="entry name" value="CarboxypepD_reg"/>
    <property type="match status" value="1"/>
</dbReference>
<dbReference type="SUPFAM" id="SSF49452">
    <property type="entry name" value="Starch-binding domain-like"/>
    <property type="match status" value="1"/>
</dbReference>
<gene>
    <name evidence="2" type="ORF">KOR34_50580</name>
</gene>
<evidence type="ECO:0008006" key="4">
    <source>
        <dbReference type="Google" id="ProtNLM"/>
    </source>
</evidence>
<dbReference type="InterPro" id="IPR013784">
    <property type="entry name" value="Carb-bd-like_fold"/>
</dbReference>
<evidence type="ECO:0000256" key="1">
    <source>
        <dbReference type="SAM" id="SignalP"/>
    </source>
</evidence>
<dbReference type="Proteomes" id="UP000316714">
    <property type="component" value="Unassembled WGS sequence"/>
</dbReference>
<feature type="chain" id="PRO_5023064488" description="Carboxypeptidase regulatory-like domain-containing protein" evidence="1">
    <location>
        <begin position="27"/>
        <end position="548"/>
    </location>
</feature>
<organism evidence="2 3">
    <name type="scientific">Posidoniimonas corsicana</name>
    <dbReference type="NCBI Taxonomy" id="1938618"/>
    <lineage>
        <taxon>Bacteria</taxon>
        <taxon>Pseudomonadati</taxon>
        <taxon>Planctomycetota</taxon>
        <taxon>Planctomycetia</taxon>
        <taxon>Pirellulales</taxon>
        <taxon>Lacipirellulaceae</taxon>
        <taxon>Posidoniimonas</taxon>
    </lineage>
</organism>
<comment type="caution">
    <text evidence="2">The sequence shown here is derived from an EMBL/GenBank/DDBJ whole genome shotgun (WGS) entry which is preliminary data.</text>
</comment>
<reference evidence="2 3" key="1">
    <citation type="submission" date="2019-02" db="EMBL/GenBank/DDBJ databases">
        <title>Deep-cultivation of Planctomycetes and their phenomic and genomic characterization uncovers novel biology.</title>
        <authorList>
            <person name="Wiegand S."/>
            <person name="Jogler M."/>
            <person name="Boedeker C."/>
            <person name="Pinto D."/>
            <person name="Vollmers J."/>
            <person name="Rivas-Marin E."/>
            <person name="Kohn T."/>
            <person name="Peeters S.H."/>
            <person name="Heuer A."/>
            <person name="Rast P."/>
            <person name="Oberbeckmann S."/>
            <person name="Bunk B."/>
            <person name="Jeske O."/>
            <person name="Meyerdierks A."/>
            <person name="Storesund J.E."/>
            <person name="Kallscheuer N."/>
            <person name="Luecker S."/>
            <person name="Lage O.M."/>
            <person name="Pohl T."/>
            <person name="Merkel B.J."/>
            <person name="Hornburger P."/>
            <person name="Mueller R.-W."/>
            <person name="Bruemmer F."/>
            <person name="Labrenz M."/>
            <person name="Spormann A.M."/>
            <person name="Op Den Camp H."/>
            <person name="Overmann J."/>
            <person name="Amann R."/>
            <person name="Jetten M.S.M."/>
            <person name="Mascher T."/>
            <person name="Medema M.H."/>
            <person name="Devos D.P."/>
            <person name="Kaster A.-K."/>
            <person name="Ovreas L."/>
            <person name="Rohde M."/>
            <person name="Galperin M.Y."/>
            <person name="Jogler C."/>
        </authorList>
    </citation>
    <scope>NUCLEOTIDE SEQUENCE [LARGE SCALE GENOMIC DNA]</scope>
    <source>
        <strain evidence="2 3">KOR34</strain>
    </source>
</reference>
<keyword evidence="3" id="KW-1185">Reference proteome</keyword>